<keyword evidence="4" id="KW-0820">tRNA-binding</keyword>
<dbReference type="CDD" id="cd16263">
    <property type="entry name" value="BipA_III"/>
    <property type="match status" value="1"/>
</dbReference>
<dbReference type="FunFam" id="3.30.70.870:FF:000003">
    <property type="entry name" value="GTP-binding protein TypA"/>
    <property type="match status" value="1"/>
</dbReference>
<dbReference type="GO" id="GO:0043022">
    <property type="term" value="F:ribosome binding"/>
    <property type="evidence" value="ECO:0007669"/>
    <property type="project" value="UniProtKB-UniRule"/>
</dbReference>
<dbReference type="InterPro" id="IPR000640">
    <property type="entry name" value="EFG_V-like"/>
</dbReference>
<dbReference type="GO" id="GO:0019843">
    <property type="term" value="F:rRNA binding"/>
    <property type="evidence" value="ECO:0007669"/>
    <property type="project" value="UniProtKB-KW"/>
</dbReference>
<feature type="binding site" evidence="4">
    <location>
        <begin position="18"/>
        <end position="23"/>
    </location>
    <ligand>
        <name>GTP</name>
        <dbReference type="ChEBI" id="CHEBI:37565"/>
    </ligand>
</feature>
<proteinExistence type="inferred from homology"/>
<comment type="subunit">
    <text evidence="4">Monomer.</text>
</comment>
<dbReference type="CDD" id="cd01891">
    <property type="entry name" value="TypA_BipA"/>
    <property type="match status" value="1"/>
</dbReference>
<dbReference type="InterPro" id="IPR006298">
    <property type="entry name" value="BipA"/>
</dbReference>
<comment type="subcellular location">
    <subcellularLocation>
        <location evidence="4">Cytoplasm</location>
    </subcellularLocation>
    <text evidence="4">Binds to ribosomes.</text>
</comment>
<dbReference type="InterPro" id="IPR004161">
    <property type="entry name" value="EFTu-like_2"/>
</dbReference>
<dbReference type="InterPro" id="IPR031157">
    <property type="entry name" value="G_TR_CS"/>
</dbReference>
<keyword evidence="1 4" id="KW-0547">Nucleotide-binding</keyword>
<dbReference type="EMBL" id="PPPX01000001">
    <property type="protein sequence ID" value="POA09715.1"/>
    <property type="molecule type" value="Genomic_DNA"/>
</dbReference>
<keyword evidence="4" id="KW-0690">Ribosome biogenesis</keyword>
<dbReference type="Pfam" id="PF21018">
    <property type="entry name" value="BipA_C"/>
    <property type="match status" value="1"/>
</dbReference>
<dbReference type="GO" id="GO:0005829">
    <property type="term" value="C:cytosol"/>
    <property type="evidence" value="ECO:0007669"/>
    <property type="project" value="TreeGrafter"/>
</dbReference>
<dbReference type="InterPro" id="IPR041095">
    <property type="entry name" value="EFG_II"/>
</dbReference>
<sequence>MTNLREDVRNIAIIAHVDHGKTTIVDELLKQSGIFRENEHVDERAMDSNDLERERGITILSKNTAVDYNGNRINILDTPGHADFGGEVERIMKMVDGVVLVVDAYEGTMPQTRFVLKKALEQNLKPVVVINKIDKPTARPEAVVDEVLDLFIELDASEEQCDFPVVYSSAVNGTASLDPEQQDDNMKALYETIIDYVPAPVDNSDEPLQFQVALLDYNDYVGRIGVGRVFRGTIKVGDSVSLLKLDGSVKNFRVTKLFGYFGLNREEIEEAKAGDLIAVSGMEDINVGETVTPQDHQEALPVLRIDEPTLEMTFKVNNSPFAGREGDYVTARQIQERLDEQLETDVSLKVTETDSPDTWIVAGRGELHLSILIENMRREGYELQVSKPQVILRDIDGVTCEPFERVQCEVPSDYTGAVIESLGARKGEMEDMITTDNGLTRLIFMVPARGMIGYTTEFMSQTRGYGIINHTFEEFRPRIKSRLGGRRNGALVSMDKGQASSYAIINLEDRGTNFMEPGTDVYEGMIVGEHNRENDLTVNITKTKHQTNVRSATKDQTETMKRPRILTLEEALQFINDDELVEVTPESIRIRKKILEKGAREKEAKRVKQMMQDEE</sequence>
<dbReference type="InterPro" id="IPR035647">
    <property type="entry name" value="EFG_III/V"/>
</dbReference>
<dbReference type="PANTHER" id="PTHR42908">
    <property type="entry name" value="TRANSLATION ELONGATION FACTOR-RELATED"/>
    <property type="match status" value="1"/>
</dbReference>
<dbReference type="InterPro" id="IPR009000">
    <property type="entry name" value="Transl_B-barrel_sf"/>
</dbReference>
<keyword evidence="4" id="KW-0378">Hydrolase</keyword>
<feature type="domain" description="Tr-type G" evidence="5">
    <location>
        <begin position="6"/>
        <end position="201"/>
    </location>
</feature>
<dbReference type="GO" id="GO:0003924">
    <property type="term" value="F:GTPase activity"/>
    <property type="evidence" value="ECO:0007669"/>
    <property type="project" value="UniProtKB-UniRule"/>
</dbReference>
<dbReference type="GO" id="GO:0009409">
    <property type="term" value="P:response to cold"/>
    <property type="evidence" value="ECO:0007669"/>
    <property type="project" value="UniProtKB-ARBA"/>
</dbReference>
<keyword evidence="4" id="KW-0699">rRNA-binding</keyword>
<dbReference type="GO" id="GO:0000027">
    <property type="term" value="P:ribosomal large subunit assembly"/>
    <property type="evidence" value="ECO:0007669"/>
    <property type="project" value="UniProtKB-UniRule"/>
</dbReference>
<evidence type="ECO:0000256" key="4">
    <source>
        <dbReference type="HAMAP-Rule" id="MF_00849"/>
    </source>
</evidence>
<dbReference type="InterPro" id="IPR027417">
    <property type="entry name" value="P-loop_NTPase"/>
</dbReference>
<dbReference type="InterPro" id="IPR047041">
    <property type="entry name" value="BipA_GTP-bd_dom"/>
</dbReference>
<dbReference type="InterPro" id="IPR000795">
    <property type="entry name" value="T_Tr_GTP-bd_dom"/>
</dbReference>
<dbReference type="PRINTS" id="PR00315">
    <property type="entry name" value="ELONGATNFCT"/>
</dbReference>
<comment type="catalytic activity">
    <reaction evidence="3 4">
        <text>GTP + H2O = GDP + phosphate + H(+)</text>
        <dbReference type="Rhea" id="RHEA:19669"/>
        <dbReference type="ChEBI" id="CHEBI:15377"/>
        <dbReference type="ChEBI" id="CHEBI:15378"/>
        <dbReference type="ChEBI" id="CHEBI:37565"/>
        <dbReference type="ChEBI" id="CHEBI:43474"/>
        <dbReference type="ChEBI" id="CHEBI:58189"/>
    </reaction>
</comment>
<dbReference type="Gene3D" id="2.40.30.10">
    <property type="entry name" value="Translation factors"/>
    <property type="match status" value="1"/>
</dbReference>
<dbReference type="PROSITE" id="PS51722">
    <property type="entry name" value="G_TR_2"/>
    <property type="match status" value="1"/>
</dbReference>
<evidence type="ECO:0000256" key="2">
    <source>
        <dbReference type="ARBA" id="ARBA00023134"/>
    </source>
</evidence>
<dbReference type="Pfam" id="PF00679">
    <property type="entry name" value="EFG_C"/>
    <property type="match status" value="1"/>
</dbReference>
<dbReference type="GO" id="GO:1990904">
    <property type="term" value="C:ribonucleoprotein complex"/>
    <property type="evidence" value="ECO:0007669"/>
    <property type="project" value="TreeGrafter"/>
</dbReference>
<keyword evidence="7" id="KW-1185">Reference proteome</keyword>
<dbReference type="InterPro" id="IPR005225">
    <property type="entry name" value="Small_GTP-bd"/>
</dbReference>
<dbReference type="SUPFAM" id="SSF50447">
    <property type="entry name" value="Translation proteins"/>
    <property type="match status" value="1"/>
</dbReference>
<evidence type="ECO:0000313" key="7">
    <source>
        <dbReference type="Proteomes" id="UP000242712"/>
    </source>
</evidence>
<dbReference type="PANTHER" id="PTHR42908:SF8">
    <property type="entry name" value="TR-TYPE G DOMAIN-CONTAINING PROTEIN"/>
    <property type="match status" value="1"/>
</dbReference>
<evidence type="ECO:0000259" key="5">
    <source>
        <dbReference type="PROSITE" id="PS51722"/>
    </source>
</evidence>
<reference evidence="6 7" key="1">
    <citation type="submission" date="2017-08" db="EMBL/GenBank/DDBJ databases">
        <title>Draft genome sequences of 64 type strains of genus Staph aureus.</title>
        <authorList>
            <person name="Cole K."/>
            <person name="Golubchik T."/>
            <person name="Russell J."/>
            <person name="Foster D."/>
            <person name="Llewelyn M."/>
            <person name="Wilson D."/>
            <person name="Crook D."/>
            <person name="Paul J."/>
        </authorList>
    </citation>
    <scope>NUCLEOTIDE SEQUENCE [LARGE SCALE GENOMIC DNA]</scope>
    <source>
        <strain evidence="6 7">DSM 29875</strain>
    </source>
</reference>
<dbReference type="NCBIfam" id="TIGR01394">
    <property type="entry name" value="TypA_BipA"/>
    <property type="match status" value="1"/>
</dbReference>
<dbReference type="InterPro" id="IPR047043">
    <property type="entry name" value="BipA_III"/>
</dbReference>
<dbReference type="InterPro" id="IPR042116">
    <property type="entry name" value="TypA/BipA_C"/>
</dbReference>
<dbReference type="CDD" id="cd03691">
    <property type="entry name" value="BipA_TypA_II"/>
    <property type="match status" value="1"/>
</dbReference>
<comment type="similarity">
    <text evidence="4">Belongs to the TRAFAC class translation factor GTPase superfamily. Classic translation factor GTPase family. BipA subfamily.</text>
</comment>
<dbReference type="Proteomes" id="UP000242712">
    <property type="component" value="Unassembled WGS sequence"/>
</dbReference>
<accession>A0A2K4FFM6</accession>
<dbReference type="Gene3D" id="3.40.50.300">
    <property type="entry name" value="P-loop containing nucleotide triphosphate hydrolases"/>
    <property type="match status" value="1"/>
</dbReference>
<dbReference type="FunFam" id="3.30.70.240:FF:000002">
    <property type="entry name" value="GTP-binding protein TypA"/>
    <property type="match status" value="1"/>
</dbReference>
<dbReference type="RefSeq" id="WP_002471876.1">
    <property type="nucleotide sequence ID" value="NZ_CBCRVO010000001.1"/>
</dbReference>
<dbReference type="SMART" id="SM00838">
    <property type="entry name" value="EFG_C"/>
    <property type="match status" value="1"/>
</dbReference>
<dbReference type="PROSITE" id="PS00301">
    <property type="entry name" value="G_TR_1"/>
    <property type="match status" value="1"/>
</dbReference>
<dbReference type="EC" id="3.6.5.-" evidence="4"/>
<dbReference type="NCBIfam" id="TIGR00231">
    <property type="entry name" value="small_GTP"/>
    <property type="match status" value="1"/>
</dbReference>
<dbReference type="InterPro" id="IPR035651">
    <property type="entry name" value="BipA_V"/>
</dbReference>
<dbReference type="GO" id="GO:0005525">
    <property type="term" value="F:GTP binding"/>
    <property type="evidence" value="ECO:0007669"/>
    <property type="project" value="UniProtKB-UniRule"/>
</dbReference>
<protein>
    <recommendedName>
        <fullName evidence="4">Large ribosomal subunit assembly factor BipA</fullName>
        <ecNumber evidence="4">3.6.5.-</ecNumber>
    </recommendedName>
    <alternativeName>
        <fullName evidence="4">GTP-binding protein BipA</fullName>
    </alternativeName>
</protein>
<keyword evidence="2 4" id="KW-0342">GTP-binding</keyword>
<dbReference type="Gene3D" id="3.30.70.870">
    <property type="entry name" value="Elongation Factor G (Translational Gtpase), domain 3"/>
    <property type="match status" value="1"/>
</dbReference>
<dbReference type="SUPFAM" id="SSF52540">
    <property type="entry name" value="P-loop containing nucleoside triphosphate hydrolases"/>
    <property type="match status" value="1"/>
</dbReference>
<dbReference type="InterPro" id="IPR048876">
    <property type="entry name" value="BipA_C"/>
</dbReference>
<dbReference type="Pfam" id="PF00009">
    <property type="entry name" value="GTP_EFTU"/>
    <property type="match status" value="1"/>
</dbReference>
<comment type="function">
    <text evidence="4">A 50S ribosomal subunit assembly protein with GTPase activity, required for 50S subunit assembly at low temperatures, may also play a role in translation. Binds GTP and analogs. Binds the 70S ribosome between the 30S and 50S subunits, in a similar position as ribosome-bound EF-G; it contacts a number of ribosomal proteins, both rRNAs and the A-site tRNA.</text>
</comment>
<comment type="caution">
    <text evidence="6">The sequence shown here is derived from an EMBL/GenBank/DDBJ whole genome shotgun (WGS) entry which is preliminary data.</text>
</comment>
<dbReference type="FunFam" id="2.40.30.10:FF:000016">
    <property type="entry name" value="GTP-binding protein TypA"/>
    <property type="match status" value="1"/>
</dbReference>
<keyword evidence="4" id="KW-0963">Cytoplasm</keyword>
<evidence type="ECO:0000313" key="6">
    <source>
        <dbReference type="EMBL" id="POA09715.1"/>
    </source>
</evidence>
<dbReference type="GO" id="GO:0010467">
    <property type="term" value="P:gene expression"/>
    <property type="evidence" value="ECO:0007669"/>
    <property type="project" value="UniProtKB-ARBA"/>
</dbReference>
<dbReference type="FunFam" id="3.40.50.300:FF:000055">
    <property type="entry name" value="GTP-binding protein TypA"/>
    <property type="match status" value="1"/>
</dbReference>
<dbReference type="CDD" id="cd03710">
    <property type="entry name" value="BipA_TypA_C"/>
    <property type="match status" value="1"/>
</dbReference>
<dbReference type="OrthoDB" id="9801591at2"/>
<dbReference type="AlphaFoldDB" id="A0A2K4FFM6"/>
<dbReference type="Gene3D" id="3.30.70.240">
    <property type="match status" value="1"/>
</dbReference>
<dbReference type="Gene3D" id="2.40.50.250">
    <property type="entry name" value="bipa protein"/>
    <property type="match status" value="1"/>
</dbReference>
<name>A0A2K4FFM6_9STAP</name>
<dbReference type="Pfam" id="PF14492">
    <property type="entry name" value="EFG_III"/>
    <property type="match status" value="1"/>
</dbReference>
<feature type="binding site" evidence="4">
    <location>
        <begin position="131"/>
        <end position="134"/>
    </location>
    <ligand>
        <name>GTP</name>
        <dbReference type="ChEBI" id="CHEBI:37565"/>
    </ligand>
</feature>
<dbReference type="FunFam" id="2.40.50.250:FF:000001">
    <property type="entry name" value="GTP-binding protein TypA"/>
    <property type="match status" value="1"/>
</dbReference>
<dbReference type="HAMAP" id="MF_00849">
    <property type="entry name" value="BipA"/>
    <property type="match status" value="1"/>
</dbReference>
<dbReference type="SUPFAM" id="SSF54980">
    <property type="entry name" value="EF-G C-terminal domain-like"/>
    <property type="match status" value="2"/>
</dbReference>
<dbReference type="GeneID" id="98297294"/>
<gene>
    <name evidence="6" type="primary">typA</name>
    <name evidence="4" type="synonym">bipA</name>
    <name evidence="6" type="ORF">CD039_02940</name>
</gene>
<dbReference type="InterPro" id="IPR047042">
    <property type="entry name" value="BipA_II"/>
</dbReference>
<evidence type="ECO:0000256" key="3">
    <source>
        <dbReference type="ARBA" id="ARBA00048548"/>
    </source>
</evidence>
<keyword evidence="4" id="KW-0694">RNA-binding</keyword>
<dbReference type="Pfam" id="PF03144">
    <property type="entry name" value="GTP_EFTU_D2"/>
    <property type="match status" value="1"/>
</dbReference>
<evidence type="ECO:0000256" key="1">
    <source>
        <dbReference type="ARBA" id="ARBA00022741"/>
    </source>
</evidence>
<organism evidence="6 7">
    <name type="scientific">Staphylococcus argensis</name>
    <dbReference type="NCBI Taxonomy" id="1607738"/>
    <lineage>
        <taxon>Bacteria</taxon>
        <taxon>Bacillati</taxon>
        <taxon>Bacillota</taxon>
        <taxon>Bacilli</taxon>
        <taxon>Bacillales</taxon>
        <taxon>Staphylococcaceae</taxon>
        <taxon>Staphylococcus</taxon>
    </lineage>
</organism>
<dbReference type="GO" id="GO:0000049">
    <property type="term" value="F:tRNA binding"/>
    <property type="evidence" value="ECO:0007669"/>
    <property type="project" value="UniProtKB-KW"/>
</dbReference>